<protein>
    <submittedName>
        <fullName evidence="1">Major tail protein</fullName>
    </submittedName>
</protein>
<evidence type="ECO:0000313" key="2">
    <source>
        <dbReference type="Proteomes" id="UP001162252"/>
    </source>
</evidence>
<keyword evidence="2" id="KW-1185">Reference proteome</keyword>
<reference evidence="1 2" key="1">
    <citation type="journal article" date="2022" name="Nat. Microbiol.">
        <title>Three families of Asgard archaeal viruses identified in metagenome-assembled genomes.</title>
        <authorList>
            <person name="Medvedeva S."/>
            <person name="Sun J."/>
            <person name="Yutin N."/>
            <person name="Koonin E.V."/>
            <person name="Nunoura T."/>
            <person name="Rinke C."/>
            <person name="Krupovic M."/>
        </authorList>
    </citation>
    <scope>NUCLEOTIDE SEQUENCE [LARGE SCALE GENOMIC DNA]</scope>
    <source>
        <strain evidence="1">VerdaV1</strain>
    </source>
</reference>
<dbReference type="RefSeq" id="YP_010772456.1">
    <property type="nucleotide sequence ID" value="NC_074644.1"/>
</dbReference>
<evidence type="ECO:0000313" key="1">
    <source>
        <dbReference type="EMBL" id="BDI54860.1"/>
    </source>
</evidence>
<sequence length="347" mass="38863">MVYQGKSSYAYWGIEAGGYGLGNPATDAHIPFNPILKLSIPRPEHVIIEEKTCNSLETSIVYSEELKPDEIEIETIFRDPFLLCATFTKKTVTDSWTGTDDVITGDFTAETHNDYIWAHYYIYDATAPIEKTLKGGKIISYRLLIVKNKPIKEIVKIKFATITDESVAMNVTTTFHDDFISATIGWAFWAAIRYYSPTGSSISTATSYIADPEMKYDEIEFIINVLETFEYDTSAKSASYTYHENREYMARLKGKITGEALETEIELDPASRSRDKIFRLTFATGLYLQFTNAMLFSLTKLEGIEAGKAIEQEAVFKGMPTTAGVVSACSMSLTYSIAQDPDAMITN</sequence>
<dbReference type="Proteomes" id="UP001162252">
    <property type="component" value="Segment"/>
</dbReference>
<organism evidence="1 2">
    <name type="scientific">Lokiarchaeia virus VerdaV1</name>
    <dbReference type="NCBI Taxonomy" id="3070170"/>
    <lineage>
        <taxon>Viruses</taxon>
        <taxon>Duplodnaviria</taxon>
        <taxon>Heunggongvirae</taxon>
        <taxon>Uroviricota</taxon>
        <taxon>Caudoviricetes</taxon>
        <taxon>Verdandiviridae</taxon>
        <taxon>Dolusvirus</taxon>
        <taxon>Dolusvirus shimokitaense</taxon>
    </lineage>
</organism>
<name>A0AA35G9Q8_9CAUD</name>
<dbReference type="KEGG" id="vg:80402169"/>
<proteinExistence type="predicted"/>
<dbReference type="GeneID" id="80402169"/>
<accession>A0AA35G9Q8</accession>
<dbReference type="EMBL" id="LC711077">
    <property type="protein sequence ID" value="BDI54860.1"/>
    <property type="molecule type" value="Genomic_DNA"/>
</dbReference>